<evidence type="ECO:0000256" key="3">
    <source>
        <dbReference type="ARBA" id="ARBA00023125"/>
    </source>
</evidence>
<evidence type="ECO:0000259" key="5">
    <source>
        <dbReference type="Pfam" id="PF04542"/>
    </source>
</evidence>
<dbReference type="AlphaFoldDB" id="A0A7W3INY6"/>
<dbReference type="SUPFAM" id="SSF88659">
    <property type="entry name" value="Sigma3 and sigma4 domains of RNA polymerase sigma factors"/>
    <property type="match status" value="2"/>
</dbReference>
<evidence type="ECO:0000256" key="1">
    <source>
        <dbReference type="ARBA" id="ARBA00023015"/>
    </source>
</evidence>
<evidence type="ECO:0000256" key="2">
    <source>
        <dbReference type="ARBA" id="ARBA00023082"/>
    </source>
</evidence>
<protein>
    <submittedName>
        <fullName evidence="7">RNA polymerase sigma-B factor</fullName>
    </submittedName>
</protein>
<dbReference type="GO" id="GO:0003677">
    <property type="term" value="F:DNA binding"/>
    <property type="evidence" value="ECO:0007669"/>
    <property type="project" value="UniProtKB-KW"/>
</dbReference>
<dbReference type="PANTHER" id="PTHR30385:SF4">
    <property type="entry name" value="RNA POLYMERASE SIGMA-E FACTOR"/>
    <property type="match status" value="1"/>
</dbReference>
<evidence type="ECO:0000313" key="8">
    <source>
        <dbReference type="Proteomes" id="UP000523079"/>
    </source>
</evidence>
<dbReference type="Proteomes" id="UP000523079">
    <property type="component" value="Unassembled WGS sequence"/>
</dbReference>
<dbReference type="NCBIfam" id="TIGR02937">
    <property type="entry name" value="sigma70-ECF"/>
    <property type="match status" value="1"/>
</dbReference>
<sequence length="254" mass="27855">MTVTAKPDSAALDQRTATQAEDLLAQACCAEPGRREQLLNEVVVLYLPLARRLAMRYSGRGEEFDDLEQVARDGLVEASRRYQPGHGGFVAFAVPTIQGKLKRHFRDHGWLVRPPRQLQEVLIGVRRQWAQSAQELGSEPDDGALAAAVGVDAQVVKEARQAAAGYRGGSLDTPAVAGAESRVETGEDGIDTRVLIGKAIARLDEPERRLLKLRYVDELSQDAIATEIRTSQMQVSRLLARTHGRLREIIGEVG</sequence>
<dbReference type="Gene3D" id="1.10.10.10">
    <property type="entry name" value="Winged helix-like DNA-binding domain superfamily/Winged helix DNA-binding domain"/>
    <property type="match status" value="2"/>
</dbReference>
<comment type="caution">
    <text evidence="7">The sequence shown here is derived from an EMBL/GenBank/DDBJ whole genome shotgun (WGS) entry which is preliminary data.</text>
</comment>
<dbReference type="InterPro" id="IPR014284">
    <property type="entry name" value="RNA_pol_sigma-70_dom"/>
</dbReference>
<dbReference type="GO" id="GO:0016987">
    <property type="term" value="F:sigma factor activity"/>
    <property type="evidence" value="ECO:0007669"/>
    <property type="project" value="UniProtKB-KW"/>
</dbReference>
<keyword evidence="3" id="KW-0238">DNA-binding</keyword>
<dbReference type="InterPro" id="IPR036388">
    <property type="entry name" value="WH-like_DNA-bd_sf"/>
</dbReference>
<dbReference type="InterPro" id="IPR007627">
    <property type="entry name" value="RNA_pol_sigma70_r2"/>
</dbReference>
<dbReference type="Pfam" id="PF04542">
    <property type="entry name" value="Sigma70_r2"/>
    <property type="match status" value="1"/>
</dbReference>
<dbReference type="SUPFAM" id="SSF88946">
    <property type="entry name" value="Sigma2 domain of RNA polymerase sigma factors"/>
    <property type="match status" value="1"/>
</dbReference>
<dbReference type="GO" id="GO:0006352">
    <property type="term" value="P:DNA-templated transcription initiation"/>
    <property type="evidence" value="ECO:0007669"/>
    <property type="project" value="InterPro"/>
</dbReference>
<organism evidence="7 8">
    <name type="scientific">Microlunatus kandeliicorticis</name>
    <dbReference type="NCBI Taxonomy" id="1759536"/>
    <lineage>
        <taxon>Bacteria</taxon>
        <taxon>Bacillati</taxon>
        <taxon>Actinomycetota</taxon>
        <taxon>Actinomycetes</taxon>
        <taxon>Propionibacteriales</taxon>
        <taxon>Propionibacteriaceae</taxon>
        <taxon>Microlunatus</taxon>
    </lineage>
</organism>
<dbReference type="InterPro" id="IPR013324">
    <property type="entry name" value="RNA_pol_sigma_r3/r4-like"/>
</dbReference>
<dbReference type="PANTHER" id="PTHR30385">
    <property type="entry name" value="SIGMA FACTOR F FLAGELLAR"/>
    <property type="match status" value="1"/>
</dbReference>
<feature type="domain" description="RNA polymerase sigma-70 region 2" evidence="5">
    <location>
        <begin position="45"/>
        <end position="110"/>
    </location>
</feature>
<dbReference type="RefSeq" id="WP_182558197.1">
    <property type="nucleotide sequence ID" value="NZ_JACGWT010000001.1"/>
</dbReference>
<dbReference type="Pfam" id="PF04545">
    <property type="entry name" value="Sigma70_r4"/>
    <property type="match status" value="1"/>
</dbReference>
<reference evidence="7 8" key="1">
    <citation type="submission" date="2020-07" db="EMBL/GenBank/DDBJ databases">
        <title>Sequencing the genomes of 1000 actinobacteria strains.</title>
        <authorList>
            <person name="Klenk H.-P."/>
        </authorList>
    </citation>
    <scope>NUCLEOTIDE SEQUENCE [LARGE SCALE GENOMIC DNA]</scope>
    <source>
        <strain evidence="7 8">DSM 100723</strain>
    </source>
</reference>
<keyword evidence="2" id="KW-0731">Sigma factor</keyword>
<gene>
    <name evidence="7" type="ORF">FHX74_000155</name>
</gene>
<keyword evidence="1" id="KW-0805">Transcription regulation</keyword>
<dbReference type="InterPro" id="IPR013325">
    <property type="entry name" value="RNA_pol_sigma_r2"/>
</dbReference>
<dbReference type="Gene3D" id="1.20.120.1810">
    <property type="match status" value="1"/>
</dbReference>
<keyword evidence="8" id="KW-1185">Reference proteome</keyword>
<accession>A0A7W3INY6</accession>
<feature type="domain" description="RNA polymerase sigma-70 region 4" evidence="6">
    <location>
        <begin position="199"/>
        <end position="248"/>
    </location>
</feature>
<dbReference type="EMBL" id="JACGWT010000001">
    <property type="protein sequence ID" value="MBA8792561.1"/>
    <property type="molecule type" value="Genomic_DNA"/>
</dbReference>
<name>A0A7W3INY6_9ACTN</name>
<proteinExistence type="predicted"/>
<keyword evidence="4" id="KW-0804">Transcription</keyword>
<evidence type="ECO:0000259" key="6">
    <source>
        <dbReference type="Pfam" id="PF04545"/>
    </source>
</evidence>
<dbReference type="InterPro" id="IPR007630">
    <property type="entry name" value="RNA_pol_sigma70_r4"/>
</dbReference>
<evidence type="ECO:0000256" key="4">
    <source>
        <dbReference type="ARBA" id="ARBA00023163"/>
    </source>
</evidence>
<evidence type="ECO:0000313" key="7">
    <source>
        <dbReference type="EMBL" id="MBA8792561.1"/>
    </source>
</evidence>